<dbReference type="RefSeq" id="WP_204664061.1">
    <property type="nucleotide sequence ID" value="NZ_CP056775.1"/>
</dbReference>
<evidence type="ECO:0000256" key="1">
    <source>
        <dbReference type="SAM" id="Coils"/>
    </source>
</evidence>
<gene>
    <name evidence="3" type="ORF">HWI92_11995</name>
</gene>
<keyword evidence="2" id="KW-1133">Transmembrane helix</keyword>
<keyword evidence="1" id="KW-0175">Coiled coil</keyword>
<accession>A0ABX7I6Q4</accession>
<name>A0ABX7I6Q4_9BACT</name>
<keyword evidence="4" id="KW-1185">Reference proteome</keyword>
<evidence type="ECO:0008006" key="5">
    <source>
        <dbReference type="Google" id="ProtNLM"/>
    </source>
</evidence>
<dbReference type="EMBL" id="CP056775">
    <property type="protein sequence ID" value="QRR01574.1"/>
    <property type="molecule type" value="Genomic_DNA"/>
</dbReference>
<reference evidence="3 4" key="1">
    <citation type="submission" date="2020-06" db="EMBL/GenBank/DDBJ databases">
        <title>Dyadobacter sandarakinus sp. nov., isolated from the soil of the Arctic Yellow River Station.</title>
        <authorList>
            <person name="Zhang Y."/>
            <person name="Peng F."/>
        </authorList>
    </citation>
    <scope>NUCLEOTIDE SEQUENCE [LARGE SCALE GENOMIC DNA]</scope>
    <source>
        <strain evidence="3 4">Q3-56</strain>
    </source>
</reference>
<evidence type="ECO:0000313" key="3">
    <source>
        <dbReference type="EMBL" id="QRR01574.1"/>
    </source>
</evidence>
<keyword evidence="2" id="KW-0812">Transmembrane</keyword>
<feature type="transmembrane region" description="Helical" evidence="2">
    <location>
        <begin position="12"/>
        <end position="32"/>
    </location>
</feature>
<dbReference type="Proteomes" id="UP000612680">
    <property type="component" value="Chromosome"/>
</dbReference>
<organism evidence="3 4">
    <name type="scientific">Dyadobacter sandarakinus</name>
    <dbReference type="NCBI Taxonomy" id="2747268"/>
    <lineage>
        <taxon>Bacteria</taxon>
        <taxon>Pseudomonadati</taxon>
        <taxon>Bacteroidota</taxon>
        <taxon>Cytophagia</taxon>
        <taxon>Cytophagales</taxon>
        <taxon>Spirosomataceae</taxon>
        <taxon>Dyadobacter</taxon>
    </lineage>
</organism>
<evidence type="ECO:0000256" key="2">
    <source>
        <dbReference type="SAM" id="Phobius"/>
    </source>
</evidence>
<sequence>MSDADLTNPTTLLTYLIMLAISGLLGFLVRYSTESKRLTELKQRLVRINNELNKYAAREK</sequence>
<evidence type="ECO:0000313" key="4">
    <source>
        <dbReference type="Proteomes" id="UP000612680"/>
    </source>
</evidence>
<feature type="coiled-coil region" evidence="1">
    <location>
        <begin position="31"/>
        <end position="58"/>
    </location>
</feature>
<protein>
    <recommendedName>
        <fullName evidence="5">CcmD family protein</fullName>
    </recommendedName>
</protein>
<proteinExistence type="predicted"/>
<keyword evidence="2" id="KW-0472">Membrane</keyword>